<dbReference type="EMBL" id="VIKS01000010">
    <property type="protein sequence ID" value="TQV86567.1"/>
    <property type="molecule type" value="Genomic_DNA"/>
</dbReference>
<dbReference type="Pfam" id="PF07942">
    <property type="entry name" value="CARME"/>
    <property type="match status" value="1"/>
</dbReference>
<evidence type="ECO:0000256" key="5">
    <source>
        <dbReference type="ARBA" id="ARBA00022691"/>
    </source>
</evidence>
<dbReference type="EC" id="2.1.1.22" evidence="2"/>
<dbReference type="InterPro" id="IPR012901">
    <property type="entry name" value="CARME"/>
</dbReference>
<evidence type="ECO:0000256" key="4">
    <source>
        <dbReference type="ARBA" id="ARBA00022679"/>
    </source>
</evidence>
<dbReference type="AlphaFoldDB" id="A0A545UAT6"/>
<organism evidence="6 7">
    <name type="scientific">Aliikangiella coralliicola</name>
    <dbReference type="NCBI Taxonomy" id="2592383"/>
    <lineage>
        <taxon>Bacteria</taxon>
        <taxon>Pseudomonadati</taxon>
        <taxon>Pseudomonadota</taxon>
        <taxon>Gammaproteobacteria</taxon>
        <taxon>Oceanospirillales</taxon>
        <taxon>Pleioneaceae</taxon>
        <taxon>Aliikangiella</taxon>
    </lineage>
</organism>
<dbReference type="RefSeq" id="WP_142932491.1">
    <property type="nucleotide sequence ID" value="NZ_ML660166.1"/>
</dbReference>
<evidence type="ECO:0000256" key="2">
    <source>
        <dbReference type="ARBA" id="ARBA00012003"/>
    </source>
</evidence>
<evidence type="ECO:0000313" key="7">
    <source>
        <dbReference type="Proteomes" id="UP000315439"/>
    </source>
</evidence>
<comment type="caution">
    <text evidence="6">The sequence shown here is derived from an EMBL/GenBank/DDBJ whole genome shotgun (WGS) entry which is preliminary data.</text>
</comment>
<dbReference type="InterPro" id="IPR029063">
    <property type="entry name" value="SAM-dependent_MTases_sf"/>
</dbReference>
<dbReference type="GO" id="GO:0032259">
    <property type="term" value="P:methylation"/>
    <property type="evidence" value="ECO:0007669"/>
    <property type="project" value="UniProtKB-KW"/>
</dbReference>
<dbReference type="Gene3D" id="3.40.50.150">
    <property type="entry name" value="Vaccinia Virus protein VP39"/>
    <property type="match status" value="1"/>
</dbReference>
<comment type="similarity">
    <text evidence="1">Belongs to the carnosine N-methyltransferase family.</text>
</comment>
<keyword evidence="5" id="KW-0949">S-adenosyl-L-methionine</keyword>
<dbReference type="SUPFAM" id="SSF53335">
    <property type="entry name" value="S-adenosyl-L-methionine-dependent methyltransferases"/>
    <property type="match status" value="1"/>
</dbReference>
<gene>
    <name evidence="6" type="ORF">FLL46_16830</name>
</gene>
<name>A0A545UAT6_9GAMM</name>
<accession>A0A545UAT6</accession>
<sequence length="448" mass="51094">MEISEELLAVLSCPQSALPLTLKDKQLVTVDEQIHYPIINQIPWLLRNPLHSMVDWSVKLNHFNQVLSDEIRQLNNEIKKAPKPTLARLQLLLKGKQAFQQSVSHLVSPILKAKVSSKPVYDALSDRAPHTQNLLSYESNLYRDWVWGEEENQITADILLEHTKDISTDSLLVLGAGSCRLAYDLHQAIAPKMTVANDINPLLLFAAHQLFSGRSLPIYEFPVHPRNAQSVAIEHKISPLKSWPDNFYMLFSDAATPALKKSAFELVVTPWLIDIQPFELVTFMRAINHYLPIGAHWLNFGSLVFNQKRDSFCYAIDEVKEMAAQAGFEIADITEHEIPYLKSPYSAGYRVERVWCWRAVKTQEVKAQTNLQNLPDWIVDISKTIPLTREIKSFSFNHSLYAELTALIDGKKSIHQIAKKVAREKSMDENEAISMVKNFYLKIVQQSL</sequence>
<dbReference type="Proteomes" id="UP000315439">
    <property type="component" value="Unassembled WGS sequence"/>
</dbReference>
<evidence type="ECO:0000256" key="3">
    <source>
        <dbReference type="ARBA" id="ARBA00022603"/>
    </source>
</evidence>
<dbReference type="SUPFAM" id="SSF158997">
    <property type="entry name" value="Trm112p-like"/>
    <property type="match status" value="1"/>
</dbReference>
<evidence type="ECO:0000313" key="6">
    <source>
        <dbReference type="EMBL" id="TQV86567.1"/>
    </source>
</evidence>
<dbReference type="OrthoDB" id="5696937at2"/>
<protein>
    <recommendedName>
        <fullName evidence="2">carnosine N-methyltransferase</fullName>
        <ecNumber evidence="2">2.1.1.22</ecNumber>
    </recommendedName>
</protein>
<dbReference type="GO" id="GO:0030735">
    <property type="term" value="F:carnosine N-methyltransferase activity"/>
    <property type="evidence" value="ECO:0007669"/>
    <property type="project" value="UniProtKB-EC"/>
</dbReference>
<reference evidence="6 7" key="1">
    <citation type="submission" date="2019-07" db="EMBL/GenBank/DDBJ databases">
        <title>Draft genome for Aliikangiella sp. M105.</title>
        <authorList>
            <person name="Wang G."/>
        </authorList>
    </citation>
    <scope>NUCLEOTIDE SEQUENCE [LARGE SCALE GENOMIC DNA]</scope>
    <source>
        <strain evidence="6 7">M105</strain>
    </source>
</reference>
<dbReference type="PANTHER" id="PTHR12303">
    <property type="entry name" value="CARNOSINE N-METHYLTRANSFERASE"/>
    <property type="match status" value="1"/>
</dbReference>
<dbReference type="PANTHER" id="PTHR12303:SF6">
    <property type="entry name" value="CARNOSINE N-METHYLTRANSFERASE"/>
    <property type="match status" value="1"/>
</dbReference>
<keyword evidence="3" id="KW-0489">Methyltransferase</keyword>
<evidence type="ECO:0000256" key="1">
    <source>
        <dbReference type="ARBA" id="ARBA00010086"/>
    </source>
</evidence>
<keyword evidence="7" id="KW-1185">Reference proteome</keyword>
<proteinExistence type="inferred from homology"/>
<keyword evidence="4" id="KW-0808">Transferase</keyword>
<dbReference type="SMART" id="SM01296">
    <property type="entry name" value="N2227"/>
    <property type="match status" value="1"/>
</dbReference>